<organism evidence="5 6">
    <name type="scientific">Rhodococcus ruber</name>
    <dbReference type="NCBI Taxonomy" id="1830"/>
    <lineage>
        <taxon>Bacteria</taxon>
        <taxon>Bacillati</taxon>
        <taxon>Actinomycetota</taxon>
        <taxon>Actinomycetes</taxon>
        <taxon>Mycobacteriales</taxon>
        <taxon>Nocardiaceae</taxon>
        <taxon>Rhodococcus</taxon>
    </lineage>
</organism>
<dbReference type="OrthoDB" id="3174546at2"/>
<dbReference type="SUPFAM" id="SSF52402">
    <property type="entry name" value="Adenine nucleotide alpha hydrolases-like"/>
    <property type="match status" value="2"/>
</dbReference>
<dbReference type="InterPro" id="IPR006015">
    <property type="entry name" value="Universal_stress_UspA"/>
</dbReference>
<dbReference type="PRINTS" id="PR01438">
    <property type="entry name" value="UNVRSLSTRESS"/>
</dbReference>
<dbReference type="PANTHER" id="PTHR46268">
    <property type="entry name" value="STRESS RESPONSE PROTEIN NHAX"/>
    <property type="match status" value="1"/>
</dbReference>
<dbReference type="GO" id="GO:0005524">
    <property type="term" value="F:ATP binding"/>
    <property type="evidence" value="ECO:0007669"/>
    <property type="project" value="UniProtKB-KW"/>
</dbReference>
<dbReference type="AlphaFoldDB" id="A0A098BTC2"/>
<gene>
    <name evidence="5" type="ORF">RHRU231_770077</name>
</gene>
<feature type="domain" description="UspA" evidence="4">
    <location>
        <begin position="148"/>
        <end position="284"/>
    </location>
</feature>
<reference evidence="5 6" key="1">
    <citation type="journal article" date="2014" name="Genome Announc.">
        <title>Draft Genome Sequence of Propane- and Butane-Oxidizing Actinobacterium Rhodococcus ruber IEGM 231.</title>
        <authorList>
            <person name="Ivshina I.B."/>
            <person name="Kuyukina M.S."/>
            <person name="Krivoruchko A.V."/>
            <person name="Barbe V."/>
            <person name="Fischer C."/>
        </authorList>
    </citation>
    <scope>NUCLEOTIDE SEQUENCE [LARGE SCALE GENOMIC DNA]</scope>
</reference>
<evidence type="ECO:0000313" key="5">
    <source>
        <dbReference type="EMBL" id="CDZ90956.1"/>
    </source>
</evidence>
<dbReference type="PANTHER" id="PTHR46268:SF27">
    <property type="entry name" value="UNIVERSAL STRESS PROTEIN RV2623"/>
    <property type="match status" value="1"/>
</dbReference>
<sequence length="286" mass="29672">MDDAPIVVGIDGSAPARAALQWAAAEAAATDVPLLLVSSANAGGIGASSPFVDELRFTARRNLASAAESVQREHPDLSVRTEQSSLVAAQALLGHSGRARMLVLGRRGLGEFTGGLVGSVTSAVVAHARCPVAVIPGPDEAGRGADGPVVVGVDGSRASLHALDVAFEAADRYGAPLVAVHAWSDRDLVDVVAGTPGATWDDVDQQESVVLAESLAGRAQDYPNVEVERVVVRDRPVRHLLERAENARLLVVGSRGRGGFEGMLLGSTSRALLHTTPCPLLVVRRS</sequence>
<dbReference type="InterPro" id="IPR006016">
    <property type="entry name" value="UspA"/>
</dbReference>
<dbReference type="Proteomes" id="UP000042997">
    <property type="component" value="Unassembled WGS sequence"/>
</dbReference>
<dbReference type="EMBL" id="CCSD01000091">
    <property type="protein sequence ID" value="CDZ90956.1"/>
    <property type="molecule type" value="Genomic_DNA"/>
</dbReference>
<keyword evidence="3" id="KW-0067">ATP-binding</keyword>
<proteinExistence type="inferred from homology"/>
<evidence type="ECO:0000259" key="4">
    <source>
        <dbReference type="Pfam" id="PF00582"/>
    </source>
</evidence>
<dbReference type="Pfam" id="PF00582">
    <property type="entry name" value="Usp"/>
    <property type="match status" value="2"/>
</dbReference>
<accession>A0A098BTC2</accession>
<feature type="domain" description="UspA" evidence="4">
    <location>
        <begin position="5"/>
        <end position="136"/>
    </location>
</feature>
<dbReference type="eggNOG" id="COG0589">
    <property type="taxonomic scope" value="Bacteria"/>
</dbReference>
<dbReference type="KEGG" id="rrz:CS378_21070"/>
<evidence type="ECO:0000256" key="2">
    <source>
        <dbReference type="ARBA" id="ARBA00022741"/>
    </source>
</evidence>
<dbReference type="RefSeq" id="WP_017680877.1">
    <property type="nucleotide sequence ID" value="NZ_CP023714.1"/>
</dbReference>
<dbReference type="Gene3D" id="3.40.50.620">
    <property type="entry name" value="HUPs"/>
    <property type="match status" value="2"/>
</dbReference>
<dbReference type="GeneID" id="66834429"/>
<name>A0A098BTC2_9NOCA</name>
<evidence type="ECO:0000313" key="6">
    <source>
        <dbReference type="Proteomes" id="UP000042997"/>
    </source>
</evidence>
<protein>
    <recommendedName>
        <fullName evidence="4">UspA domain-containing protein</fullName>
    </recommendedName>
</protein>
<evidence type="ECO:0000256" key="3">
    <source>
        <dbReference type="ARBA" id="ARBA00022840"/>
    </source>
</evidence>
<comment type="similarity">
    <text evidence="1">Belongs to the universal stress protein A family.</text>
</comment>
<keyword evidence="2" id="KW-0547">Nucleotide-binding</keyword>
<dbReference type="InterPro" id="IPR014729">
    <property type="entry name" value="Rossmann-like_a/b/a_fold"/>
</dbReference>
<evidence type="ECO:0000256" key="1">
    <source>
        <dbReference type="ARBA" id="ARBA00008791"/>
    </source>
</evidence>